<feature type="compositionally biased region" description="Polar residues" evidence="1">
    <location>
        <begin position="682"/>
        <end position="693"/>
    </location>
</feature>
<name>A0ABR1JWT2_9AGAR</name>
<evidence type="ECO:0000313" key="4">
    <source>
        <dbReference type="Proteomes" id="UP001498398"/>
    </source>
</evidence>
<gene>
    <name evidence="3" type="ORF">VKT23_003310</name>
</gene>
<feature type="region of interest" description="Disordered" evidence="1">
    <location>
        <begin position="758"/>
        <end position="795"/>
    </location>
</feature>
<feature type="compositionally biased region" description="Acidic residues" evidence="1">
    <location>
        <begin position="247"/>
        <end position="259"/>
    </location>
</feature>
<feature type="compositionally biased region" description="Basic residues" evidence="1">
    <location>
        <begin position="856"/>
        <end position="867"/>
    </location>
</feature>
<feature type="region of interest" description="Disordered" evidence="1">
    <location>
        <begin position="669"/>
        <end position="706"/>
    </location>
</feature>
<dbReference type="Gene3D" id="1.25.40.20">
    <property type="entry name" value="Ankyrin repeat-containing domain"/>
    <property type="match status" value="1"/>
</dbReference>
<feature type="compositionally biased region" description="Acidic residues" evidence="1">
    <location>
        <begin position="825"/>
        <end position="839"/>
    </location>
</feature>
<sequence length="880" mass="98261">MLRESISSPTSIRSFDDLFEPDLHPLYPSTAHIAVHLSSHSGLNPDQKAELVRHCLSRACVFAEISVLQYLFTDPQAQSYLDLDIRDEDGVGLVSLTIHGFGADSDRDVEREECVRLLVAQGADLGPDKAGWTPLHHAALLSPPTLISFLMTHGCSPFDVTRRNLTPLDIVTAHTIMPGRADVALLLEEAMRGEGWTGGRMEQKRRQFDELMKRKGRQQSIREDVGKVLGIPPRWWGNDPENSFSDSDSDDDDEDEDDTVYTPPPDYTSMLVFSPVELPNIFDSLITNYPPSFRDAQPANVLYMLARFACLTCDHNWLEDFMLGATEAIEDCFFSRPEDITCLVFWLYNTTVWLHLMQCDTSISEACEMLGSFELIEETINSVFVFIIRLAERKVDELLDSALLDYQSLGSEFDSIQFESEWTFLRSLTGKKKTTTMTPNSTVRASNSISHPPPSPGRPPSPSSTISSSTSRGFSSFRQSFSRNRASSSATPLQAIFSDAPPPPSPSQLTSYLAAFHTLLTLSEVNPALITQLWSQVMYWTSCELFNRIITRKKYICRSRAVQIGMNLSALEEWVGQMGLPRGVQNHFSPVRDLLNWLQCLSSITEFPDLVATIQTMKSINPLQMRRAVRDYKYEVNEGRMTDECIQYLTQLQKDWERHRVKLGVEAMRKEMGDRERDREGSVSSFATDSPDNSAQASTMSVSSSSEIVAAQEGIDLLFERGTDKSSWEPPQPPKVLGELLDSRYMLPLVFPSNPRMLGALPGNSSRQDDDKRSNASDSRSASRSSVGAMPWRAKNRKLRNLGSGALKWVDGAASASRWGKPVADEDEGAADQVGEENTLEPVGELQVNTNLTPLTRKRSVKGKGRPSHAGETTPVDQRT</sequence>
<dbReference type="SUPFAM" id="SSF48403">
    <property type="entry name" value="Ankyrin repeat"/>
    <property type="match status" value="1"/>
</dbReference>
<dbReference type="Pfam" id="PF01843">
    <property type="entry name" value="DIL"/>
    <property type="match status" value="1"/>
</dbReference>
<dbReference type="SMART" id="SM01132">
    <property type="entry name" value="DIL"/>
    <property type="match status" value="1"/>
</dbReference>
<evidence type="ECO:0000256" key="1">
    <source>
        <dbReference type="SAM" id="MobiDB-lite"/>
    </source>
</evidence>
<feature type="compositionally biased region" description="Low complexity" evidence="1">
    <location>
        <begin position="776"/>
        <end position="786"/>
    </location>
</feature>
<feature type="compositionally biased region" description="Low complexity" evidence="1">
    <location>
        <begin position="463"/>
        <end position="475"/>
    </location>
</feature>
<evidence type="ECO:0000313" key="3">
    <source>
        <dbReference type="EMBL" id="KAK7468809.1"/>
    </source>
</evidence>
<organism evidence="3 4">
    <name type="scientific">Marasmiellus scandens</name>
    <dbReference type="NCBI Taxonomy" id="2682957"/>
    <lineage>
        <taxon>Eukaryota</taxon>
        <taxon>Fungi</taxon>
        <taxon>Dikarya</taxon>
        <taxon>Basidiomycota</taxon>
        <taxon>Agaricomycotina</taxon>
        <taxon>Agaricomycetes</taxon>
        <taxon>Agaricomycetidae</taxon>
        <taxon>Agaricales</taxon>
        <taxon>Marasmiineae</taxon>
        <taxon>Omphalotaceae</taxon>
        <taxon>Marasmiellus</taxon>
    </lineage>
</organism>
<evidence type="ECO:0000259" key="2">
    <source>
        <dbReference type="PROSITE" id="PS51126"/>
    </source>
</evidence>
<keyword evidence="4" id="KW-1185">Reference proteome</keyword>
<accession>A0ABR1JWT2</accession>
<dbReference type="InterPro" id="IPR052072">
    <property type="entry name" value="Vascular_dev_regulator"/>
</dbReference>
<feature type="region of interest" description="Disordered" evidence="1">
    <location>
        <begin position="232"/>
        <end position="263"/>
    </location>
</feature>
<feature type="compositionally biased region" description="Low complexity" evidence="1">
    <location>
        <begin position="694"/>
        <end position="706"/>
    </location>
</feature>
<dbReference type="PANTHER" id="PTHR16027">
    <property type="entry name" value="DILUTE DOMAIN-CONTAINING PROTEIN YPR089W"/>
    <property type="match status" value="1"/>
</dbReference>
<feature type="region of interest" description="Disordered" evidence="1">
    <location>
        <begin position="433"/>
        <end position="475"/>
    </location>
</feature>
<dbReference type="InterPro" id="IPR037986">
    <property type="entry name" value="Myo5p-like_CBD_DIL"/>
</dbReference>
<dbReference type="InterPro" id="IPR002710">
    <property type="entry name" value="Dilute_dom"/>
</dbReference>
<dbReference type="CDD" id="cd15473">
    <property type="entry name" value="Myo5p-like_CBD_DIL_ANK"/>
    <property type="match status" value="1"/>
</dbReference>
<proteinExistence type="predicted"/>
<protein>
    <recommendedName>
        <fullName evidence="2">Dilute domain-containing protein</fullName>
    </recommendedName>
</protein>
<feature type="region of interest" description="Disordered" evidence="1">
    <location>
        <begin position="814"/>
        <end position="880"/>
    </location>
</feature>
<feature type="compositionally biased region" description="Basic and acidic residues" evidence="1">
    <location>
        <begin position="669"/>
        <end position="681"/>
    </location>
</feature>
<dbReference type="PANTHER" id="PTHR16027:SF6">
    <property type="entry name" value="DILUTE DOMAIN-CONTAINING PROTEIN"/>
    <property type="match status" value="1"/>
</dbReference>
<feature type="compositionally biased region" description="Pro residues" evidence="1">
    <location>
        <begin position="451"/>
        <end position="462"/>
    </location>
</feature>
<dbReference type="InterPro" id="IPR036770">
    <property type="entry name" value="Ankyrin_rpt-contain_sf"/>
</dbReference>
<dbReference type="PROSITE" id="PS51126">
    <property type="entry name" value="DILUTE"/>
    <property type="match status" value="1"/>
</dbReference>
<dbReference type="EMBL" id="JBANRG010000003">
    <property type="protein sequence ID" value="KAK7468809.1"/>
    <property type="molecule type" value="Genomic_DNA"/>
</dbReference>
<reference evidence="3 4" key="1">
    <citation type="submission" date="2024-01" db="EMBL/GenBank/DDBJ databases">
        <title>A draft genome for the cacao thread blight pathogen Marasmiellus scandens.</title>
        <authorList>
            <person name="Baruah I.K."/>
            <person name="Leung J."/>
            <person name="Bukari Y."/>
            <person name="Amoako-Attah I."/>
            <person name="Meinhardt L.W."/>
            <person name="Bailey B.A."/>
            <person name="Cohen S.P."/>
        </authorList>
    </citation>
    <scope>NUCLEOTIDE SEQUENCE [LARGE SCALE GENOMIC DNA]</scope>
    <source>
        <strain evidence="3 4">GH-19</strain>
    </source>
</reference>
<feature type="compositionally biased region" description="Polar residues" evidence="1">
    <location>
        <begin position="435"/>
        <end position="447"/>
    </location>
</feature>
<dbReference type="Proteomes" id="UP001498398">
    <property type="component" value="Unassembled WGS sequence"/>
</dbReference>
<feature type="domain" description="Dilute" evidence="2">
    <location>
        <begin position="323"/>
        <end position="655"/>
    </location>
</feature>
<comment type="caution">
    <text evidence="3">The sequence shown here is derived from an EMBL/GenBank/DDBJ whole genome shotgun (WGS) entry which is preliminary data.</text>
</comment>